<keyword evidence="3" id="KW-1133">Transmembrane helix</keyword>
<feature type="compositionally biased region" description="Low complexity" evidence="2">
    <location>
        <begin position="337"/>
        <end position="347"/>
    </location>
</feature>
<feature type="transmembrane region" description="Helical" evidence="3">
    <location>
        <begin position="91"/>
        <end position="109"/>
    </location>
</feature>
<dbReference type="Proteomes" id="UP000238589">
    <property type="component" value="Unassembled WGS sequence"/>
</dbReference>
<evidence type="ECO:0000256" key="3">
    <source>
        <dbReference type="SAM" id="Phobius"/>
    </source>
</evidence>
<dbReference type="PROSITE" id="PS51257">
    <property type="entry name" value="PROKAR_LIPOPROTEIN"/>
    <property type="match status" value="1"/>
</dbReference>
<feature type="compositionally biased region" description="Basic residues" evidence="2">
    <location>
        <begin position="349"/>
        <end position="359"/>
    </location>
</feature>
<comment type="caution">
    <text evidence="4">The sequence shown here is derived from an EMBL/GenBank/DDBJ whole genome shotgun (WGS) entry which is preliminary data.</text>
</comment>
<proteinExistence type="predicted"/>
<accession>A0A2S9K336</accession>
<feature type="region of interest" description="Disordered" evidence="2">
    <location>
        <begin position="324"/>
        <end position="359"/>
    </location>
</feature>
<protein>
    <submittedName>
        <fullName evidence="4">Uncharacterized protein</fullName>
    </submittedName>
</protein>
<keyword evidence="3" id="KW-0472">Membrane</keyword>
<feature type="coiled-coil region" evidence="1">
    <location>
        <begin position="164"/>
        <end position="191"/>
    </location>
</feature>
<feature type="transmembrane region" description="Helical" evidence="3">
    <location>
        <begin position="206"/>
        <end position="231"/>
    </location>
</feature>
<feature type="transmembrane region" description="Helical" evidence="3">
    <location>
        <begin position="57"/>
        <end position="79"/>
    </location>
</feature>
<feature type="transmembrane region" description="Helical" evidence="3">
    <location>
        <begin position="21"/>
        <end position="45"/>
    </location>
</feature>
<sequence>MTMTHRHTEQDTHLPRWAYRLLALAAAVIGLACSAVTAQFFVLGLERTESDSLAREALIAAGVLMIVVELAAFGMAALLPRERLKALRTRLIWTGVALVAFEVATLYAVQVTLVKSADAVHQGASSRIAHLEASIAQNRQAAAALVATGARSGESQYASSRAHGAQALREAARIEQRNAELSAELSRLQAGQRPTLTTILGQDGMVWYSVARGVLIVGMGLVMFAAAGALLRAGRSVTAAGSVMTPLGSATAPAMAAAKPRTGYAHGIQAAPAGLPTALPSTTRRWLSAGVPLAAIPAAAFAAPTVTVSAPVTTAAQGAANATVTAPSQRPPEQDATVEAPATVTTASRSKRQTAPRKRVTVEVGSKRDSGVGELDGHRYRRIVASVRAGRLTPSVRAIQRSEGGGTVTVRGYLQQMERDGVIERQGRGYALRGAPVDPRQMALIGGAA</sequence>
<dbReference type="EMBL" id="PVLQ01000042">
    <property type="protein sequence ID" value="PRD64861.1"/>
    <property type="molecule type" value="Genomic_DNA"/>
</dbReference>
<keyword evidence="3" id="KW-0812">Transmembrane</keyword>
<evidence type="ECO:0000256" key="2">
    <source>
        <dbReference type="SAM" id="MobiDB-lite"/>
    </source>
</evidence>
<evidence type="ECO:0000313" key="4">
    <source>
        <dbReference type="EMBL" id="PRD64861.1"/>
    </source>
</evidence>
<evidence type="ECO:0000256" key="1">
    <source>
        <dbReference type="SAM" id="Coils"/>
    </source>
</evidence>
<keyword evidence="5" id="KW-1185">Reference proteome</keyword>
<name>A0A2S9K336_9BURK</name>
<reference evidence="4 5" key="1">
    <citation type="submission" date="2018-03" db="EMBL/GenBank/DDBJ databases">
        <title>Comparative genomics illustrates the genes involved in a hyperalkaliphilic mechanisms of Serpentinomonas isolated from highly-alkaline calcium-rich serpentinized springs.</title>
        <authorList>
            <person name="Suzuki S."/>
            <person name="Ishii S."/>
            <person name="Walworth N."/>
            <person name="Bird L."/>
            <person name="Kuenen J.G."/>
            <person name="Nealson K.H."/>
        </authorList>
    </citation>
    <scope>NUCLEOTIDE SEQUENCE [LARGE SCALE GENOMIC DNA]</scope>
    <source>
        <strain evidence="4 5">P1</strain>
    </source>
</reference>
<evidence type="ECO:0000313" key="5">
    <source>
        <dbReference type="Proteomes" id="UP000238589"/>
    </source>
</evidence>
<gene>
    <name evidence="4" type="ORF">C6P64_12155</name>
</gene>
<organism evidence="4 5">
    <name type="scientific">Malikia granosa</name>
    <dbReference type="NCBI Taxonomy" id="263067"/>
    <lineage>
        <taxon>Bacteria</taxon>
        <taxon>Pseudomonadati</taxon>
        <taxon>Pseudomonadota</taxon>
        <taxon>Betaproteobacteria</taxon>
        <taxon>Burkholderiales</taxon>
        <taxon>Comamonadaceae</taxon>
        <taxon>Malikia</taxon>
    </lineage>
</organism>
<keyword evidence="1" id="KW-0175">Coiled coil</keyword>
<dbReference type="AlphaFoldDB" id="A0A2S9K336"/>